<name>A0AAW1QTN3_9CHLO</name>
<keyword evidence="3" id="KW-1185">Reference proteome</keyword>
<accession>A0AAW1QTN3</accession>
<evidence type="ECO:0000313" key="3">
    <source>
        <dbReference type="Proteomes" id="UP001489004"/>
    </source>
</evidence>
<dbReference type="Pfam" id="PF08241">
    <property type="entry name" value="Methyltransf_11"/>
    <property type="match status" value="1"/>
</dbReference>
<dbReference type="InterPro" id="IPR052356">
    <property type="entry name" value="Thiol_S-MT"/>
</dbReference>
<evidence type="ECO:0000313" key="2">
    <source>
        <dbReference type="EMBL" id="KAK9824462.1"/>
    </source>
</evidence>
<dbReference type="AlphaFoldDB" id="A0AAW1QTN3"/>
<dbReference type="Proteomes" id="UP001489004">
    <property type="component" value="Unassembled WGS sequence"/>
</dbReference>
<sequence>MALAGGPLEVLFAPIKKALFGTLTKQNGVQHIVEIGLGTGPNLRYYEKGIKITGVEPNPAMNDLAEAKRKDVGHSDVTLFQGFAEDIPLPDDCCDAVVCTLVLCSVADPAKCLSESWVTPVWSHTCDGCHLDRDTEQTLKAAGFAKVDVVRGRMPLRFFLFHAPHLLPIVLLARSYIYGTACV</sequence>
<dbReference type="GO" id="GO:0008757">
    <property type="term" value="F:S-adenosylmethionine-dependent methyltransferase activity"/>
    <property type="evidence" value="ECO:0007669"/>
    <property type="project" value="InterPro"/>
</dbReference>
<organism evidence="2 3">
    <name type="scientific">[Myrmecia] bisecta</name>
    <dbReference type="NCBI Taxonomy" id="41462"/>
    <lineage>
        <taxon>Eukaryota</taxon>
        <taxon>Viridiplantae</taxon>
        <taxon>Chlorophyta</taxon>
        <taxon>core chlorophytes</taxon>
        <taxon>Trebouxiophyceae</taxon>
        <taxon>Trebouxiales</taxon>
        <taxon>Trebouxiaceae</taxon>
        <taxon>Myrmecia</taxon>
    </lineage>
</organism>
<comment type="caution">
    <text evidence="2">The sequence shown here is derived from an EMBL/GenBank/DDBJ whole genome shotgun (WGS) entry which is preliminary data.</text>
</comment>
<dbReference type="PANTHER" id="PTHR45036:SF1">
    <property type="entry name" value="METHYLTRANSFERASE LIKE 7A"/>
    <property type="match status" value="1"/>
</dbReference>
<dbReference type="InterPro" id="IPR029063">
    <property type="entry name" value="SAM-dependent_MTases_sf"/>
</dbReference>
<dbReference type="SUPFAM" id="SSF53335">
    <property type="entry name" value="S-adenosyl-L-methionine-dependent methyltransferases"/>
    <property type="match status" value="1"/>
</dbReference>
<protein>
    <recommendedName>
        <fullName evidence="1">Methyltransferase type 11 domain-containing protein</fullName>
    </recommendedName>
</protein>
<feature type="domain" description="Methyltransferase type 11" evidence="1">
    <location>
        <begin position="33"/>
        <end position="115"/>
    </location>
</feature>
<dbReference type="EMBL" id="JALJOR010000002">
    <property type="protein sequence ID" value="KAK9824462.1"/>
    <property type="molecule type" value="Genomic_DNA"/>
</dbReference>
<dbReference type="PANTHER" id="PTHR45036">
    <property type="entry name" value="METHYLTRANSFERASE LIKE 7B"/>
    <property type="match status" value="1"/>
</dbReference>
<dbReference type="Gene3D" id="3.40.50.150">
    <property type="entry name" value="Vaccinia Virus protein VP39"/>
    <property type="match status" value="1"/>
</dbReference>
<reference evidence="2 3" key="1">
    <citation type="journal article" date="2024" name="Nat. Commun.">
        <title>Phylogenomics reveals the evolutionary origins of lichenization in chlorophyte algae.</title>
        <authorList>
            <person name="Puginier C."/>
            <person name="Libourel C."/>
            <person name="Otte J."/>
            <person name="Skaloud P."/>
            <person name="Haon M."/>
            <person name="Grisel S."/>
            <person name="Petersen M."/>
            <person name="Berrin J.G."/>
            <person name="Delaux P.M."/>
            <person name="Dal Grande F."/>
            <person name="Keller J."/>
        </authorList>
    </citation>
    <scope>NUCLEOTIDE SEQUENCE [LARGE SCALE GENOMIC DNA]</scope>
    <source>
        <strain evidence="2 3">SAG 2043</strain>
    </source>
</reference>
<proteinExistence type="predicted"/>
<evidence type="ECO:0000259" key="1">
    <source>
        <dbReference type="Pfam" id="PF08241"/>
    </source>
</evidence>
<gene>
    <name evidence="2" type="ORF">WJX72_010472</name>
</gene>
<dbReference type="InterPro" id="IPR013216">
    <property type="entry name" value="Methyltransf_11"/>
</dbReference>